<feature type="region of interest" description="Disordered" evidence="1">
    <location>
        <begin position="73"/>
        <end position="95"/>
    </location>
</feature>
<dbReference type="CDD" id="cd00093">
    <property type="entry name" value="HTH_XRE"/>
    <property type="match status" value="1"/>
</dbReference>
<dbReference type="PROSITE" id="PS50943">
    <property type="entry name" value="HTH_CROC1"/>
    <property type="match status" value="1"/>
</dbReference>
<evidence type="ECO:0000313" key="4">
    <source>
        <dbReference type="Proteomes" id="UP001476950"/>
    </source>
</evidence>
<proteinExistence type="predicted"/>
<dbReference type="EMBL" id="JAMPLM010000011">
    <property type="protein sequence ID" value="MEP1059475.1"/>
    <property type="molecule type" value="Genomic_DNA"/>
</dbReference>
<comment type="caution">
    <text evidence="3">The sequence shown here is derived from an EMBL/GenBank/DDBJ whole genome shotgun (WGS) entry which is preliminary data.</text>
</comment>
<evidence type="ECO:0000313" key="3">
    <source>
        <dbReference type="EMBL" id="MEP1059475.1"/>
    </source>
</evidence>
<feature type="compositionally biased region" description="Polar residues" evidence="1">
    <location>
        <begin position="82"/>
        <end position="95"/>
    </location>
</feature>
<dbReference type="InterPro" id="IPR010982">
    <property type="entry name" value="Lambda_DNA-bd_dom_sf"/>
</dbReference>
<evidence type="ECO:0000259" key="2">
    <source>
        <dbReference type="PROSITE" id="PS50943"/>
    </source>
</evidence>
<dbReference type="Gene3D" id="1.10.260.40">
    <property type="entry name" value="lambda repressor-like DNA-binding domains"/>
    <property type="match status" value="1"/>
</dbReference>
<dbReference type="SMART" id="SM00530">
    <property type="entry name" value="HTH_XRE"/>
    <property type="match status" value="1"/>
</dbReference>
<feature type="domain" description="HTH cro/C1-type" evidence="2">
    <location>
        <begin position="9"/>
        <end position="65"/>
    </location>
</feature>
<dbReference type="Pfam" id="PF01381">
    <property type="entry name" value="HTH_3"/>
    <property type="match status" value="1"/>
</dbReference>
<dbReference type="SUPFAM" id="SSF47413">
    <property type="entry name" value="lambda repressor-like DNA-binding domains"/>
    <property type="match status" value="1"/>
</dbReference>
<evidence type="ECO:0000256" key="1">
    <source>
        <dbReference type="SAM" id="MobiDB-lite"/>
    </source>
</evidence>
<name>A0ABV0KM71_9CYAN</name>
<dbReference type="InterPro" id="IPR001387">
    <property type="entry name" value="Cro/C1-type_HTH"/>
</dbReference>
<protein>
    <submittedName>
        <fullName evidence="3">Helix-turn-helix domain-containing protein</fullName>
    </submittedName>
</protein>
<organism evidence="3 4">
    <name type="scientific">Stenomitos frigidus AS-A4</name>
    <dbReference type="NCBI Taxonomy" id="2933935"/>
    <lineage>
        <taxon>Bacteria</taxon>
        <taxon>Bacillati</taxon>
        <taxon>Cyanobacteriota</taxon>
        <taxon>Cyanophyceae</taxon>
        <taxon>Leptolyngbyales</taxon>
        <taxon>Leptolyngbyaceae</taxon>
        <taxon>Stenomitos</taxon>
    </lineage>
</organism>
<dbReference type="Proteomes" id="UP001476950">
    <property type="component" value="Unassembled WGS sequence"/>
</dbReference>
<accession>A0ABV0KM71</accession>
<dbReference type="RefSeq" id="WP_190446444.1">
    <property type="nucleotide sequence ID" value="NZ_JAMPLM010000011.1"/>
</dbReference>
<sequence length="95" mass="10590">MLTVIQMNMKELREKAKLSAEAVAFRLGVSHSTVRNWESGKTEPSIGVIKTAELIHLYECTFEDLVQAVRESSIRDEAKPLGTTTPARESNTDNL</sequence>
<keyword evidence="4" id="KW-1185">Reference proteome</keyword>
<reference evidence="3 4" key="1">
    <citation type="submission" date="2022-04" db="EMBL/GenBank/DDBJ databases">
        <title>Positive selection, recombination, and allopatry shape intraspecific diversity of widespread and dominant cyanobacteria.</title>
        <authorList>
            <person name="Wei J."/>
            <person name="Shu W."/>
            <person name="Hu C."/>
        </authorList>
    </citation>
    <scope>NUCLEOTIDE SEQUENCE [LARGE SCALE GENOMIC DNA]</scope>
    <source>
        <strain evidence="3 4">AS-A4</strain>
    </source>
</reference>
<gene>
    <name evidence="3" type="ORF">NDI38_13590</name>
</gene>